<dbReference type="InterPro" id="IPR010699">
    <property type="entry name" value="DUF1275"/>
</dbReference>
<accession>A0A1A8ZIY6</accession>
<sequence>MREGRGREGLLISTLTVTAAGTDALSFLGLGQVFPANMTGNTVLLGLGAATGDWPALSRSATALGAYVLAAVALGAAVPDKPRPHHIRAALLVEVGLLLAAAVWWNLLTGRPTGAPRYGLVALAATAMGMQSVIAARLRLPGVATTYITGTWTGLSMGIGELLRRRGGGGRPDGQTARGLVVVAYPAAAFATAAAYTAWHNLAALIPAASVVLSALICRGCVGRSAG</sequence>
<feature type="transmembrane region" description="Helical" evidence="1">
    <location>
        <begin position="119"/>
        <end position="138"/>
    </location>
</feature>
<dbReference type="Pfam" id="PF06912">
    <property type="entry name" value="DUF1275"/>
    <property type="match status" value="1"/>
</dbReference>
<dbReference type="EMBL" id="LT594324">
    <property type="protein sequence ID" value="SBT43803.1"/>
    <property type="molecule type" value="Genomic_DNA"/>
</dbReference>
<feature type="transmembrane region" description="Helical" evidence="1">
    <location>
        <begin position="205"/>
        <end position="222"/>
    </location>
</feature>
<feature type="transmembrane region" description="Helical" evidence="1">
    <location>
        <begin position="12"/>
        <end position="34"/>
    </location>
</feature>
<protein>
    <submittedName>
        <fullName evidence="2">Uncharacterized membrane protein YoaK, UPF0700 family</fullName>
    </submittedName>
</protein>
<feature type="transmembrane region" description="Helical" evidence="1">
    <location>
        <begin position="54"/>
        <end position="77"/>
    </location>
</feature>
<name>A0A1A8ZIY6_9ACTN</name>
<reference evidence="2 3" key="1">
    <citation type="submission" date="2016-06" db="EMBL/GenBank/DDBJ databases">
        <authorList>
            <person name="Kjaerup R.B."/>
            <person name="Dalgaard T.S."/>
            <person name="Juul-Madsen H.R."/>
        </authorList>
    </citation>
    <scope>NUCLEOTIDE SEQUENCE [LARGE SCALE GENOMIC DNA]</scope>
    <source>
        <strain evidence="2 3">DSM 45248</strain>
    </source>
</reference>
<keyword evidence="1" id="KW-1133">Transmembrane helix</keyword>
<organism evidence="2 3">
    <name type="scientific">Micromonospora narathiwatensis</name>
    <dbReference type="NCBI Taxonomy" id="299146"/>
    <lineage>
        <taxon>Bacteria</taxon>
        <taxon>Bacillati</taxon>
        <taxon>Actinomycetota</taxon>
        <taxon>Actinomycetes</taxon>
        <taxon>Micromonosporales</taxon>
        <taxon>Micromonosporaceae</taxon>
        <taxon>Micromonospora</taxon>
    </lineage>
</organism>
<dbReference type="PANTHER" id="PTHR37314:SF4">
    <property type="entry name" value="UPF0700 TRANSMEMBRANE PROTEIN YOAK"/>
    <property type="match status" value="1"/>
</dbReference>
<dbReference type="PATRIC" id="fig|299146.4.peg.1953"/>
<feature type="transmembrane region" description="Helical" evidence="1">
    <location>
        <begin position="180"/>
        <end position="199"/>
    </location>
</feature>
<feature type="transmembrane region" description="Helical" evidence="1">
    <location>
        <begin position="89"/>
        <end position="107"/>
    </location>
</feature>
<dbReference type="PANTHER" id="PTHR37314">
    <property type="entry name" value="SLR0142 PROTEIN"/>
    <property type="match status" value="1"/>
</dbReference>
<dbReference type="Proteomes" id="UP000198765">
    <property type="component" value="Chromosome I"/>
</dbReference>
<evidence type="ECO:0000256" key="1">
    <source>
        <dbReference type="SAM" id="Phobius"/>
    </source>
</evidence>
<keyword evidence="3" id="KW-1185">Reference proteome</keyword>
<dbReference type="AlphaFoldDB" id="A0A1A8ZIY6"/>
<dbReference type="OrthoDB" id="3544269at2"/>
<keyword evidence="1" id="KW-0472">Membrane</keyword>
<keyword evidence="1" id="KW-0812">Transmembrane</keyword>
<gene>
    <name evidence="2" type="ORF">GA0070621_1892</name>
</gene>
<dbReference type="RefSeq" id="WP_091193415.1">
    <property type="nucleotide sequence ID" value="NZ_LT594324.1"/>
</dbReference>
<evidence type="ECO:0000313" key="3">
    <source>
        <dbReference type="Proteomes" id="UP000198765"/>
    </source>
</evidence>
<proteinExistence type="predicted"/>
<evidence type="ECO:0000313" key="2">
    <source>
        <dbReference type="EMBL" id="SBT43803.1"/>
    </source>
</evidence>